<dbReference type="InterPro" id="IPR027417">
    <property type="entry name" value="P-loop_NTPase"/>
</dbReference>
<dbReference type="InterPro" id="IPR036121">
    <property type="entry name" value="ATPase_F1/V1/A1_a/bsu_N_sf"/>
</dbReference>
<reference evidence="10" key="1">
    <citation type="submission" date="2018-05" db="EMBL/GenBank/DDBJ databases">
        <authorList>
            <person name="Lanie J.A."/>
            <person name="Ng W.-L."/>
            <person name="Kazmierczak K.M."/>
            <person name="Andrzejewski T.M."/>
            <person name="Davidsen T.M."/>
            <person name="Wayne K.J."/>
            <person name="Tettelin H."/>
            <person name="Glass J.I."/>
            <person name="Rusch D."/>
            <person name="Podicherti R."/>
            <person name="Tsui H.-C.T."/>
            <person name="Winkler M.E."/>
        </authorList>
    </citation>
    <scope>NUCLEOTIDE SEQUENCE</scope>
</reference>
<dbReference type="Pfam" id="PF02874">
    <property type="entry name" value="ATP-synt_ab_N"/>
    <property type="match status" value="1"/>
</dbReference>
<evidence type="ECO:0000313" key="10">
    <source>
        <dbReference type="EMBL" id="SVE25105.1"/>
    </source>
</evidence>
<dbReference type="InterPro" id="IPR005294">
    <property type="entry name" value="ATP_synth_F1_asu"/>
</dbReference>
<keyword evidence="8" id="KW-0066">ATP synthesis</keyword>
<dbReference type="GO" id="GO:0046933">
    <property type="term" value="F:proton-transporting ATP synthase activity, rotational mechanism"/>
    <property type="evidence" value="ECO:0007669"/>
    <property type="project" value="InterPro"/>
</dbReference>
<evidence type="ECO:0000256" key="2">
    <source>
        <dbReference type="ARBA" id="ARBA00022448"/>
    </source>
</evidence>
<organism evidence="10">
    <name type="scientific">marine metagenome</name>
    <dbReference type="NCBI Taxonomy" id="408172"/>
    <lineage>
        <taxon>unclassified sequences</taxon>
        <taxon>metagenomes</taxon>
        <taxon>ecological metagenomes</taxon>
    </lineage>
</organism>
<dbReference type="EMBL" id="UINC01204399">
    <property type="protein sequence ID" value="SVE25105.1"/>
    <property type="molecule type" value="Genomic_DNA"/>
</dbReference>
<dbReference type="InterPro" id="IPR023366">
    <property type="entry name" value="ATP_synth_asu-like_sf"/>
</dbReference>
<feature type="non-terminal residue" evidence="10">
    <location>
        <position position="126"/>
    </location>
</feature>
<feature type="domain" description="ATPase F1/V1/A1 complex alpha/beta subunit N-terminal" evidence="9">
    <location>
        <begin position="26"/>
        <end position="93"/>
    </location>
</feature>
<dbReference type="SUPFAM" id="SSF50615">
    <property type="entry name" value="N-terminal domain of alpha and beta subunits of F1 ATP synthase"/>
    <property type="match status" value="1"/>
</dbReference>
<dbReference type="FunFam" id="2.40.30.20:FF:000001">
    <property type="entry name" value="ATP synthase subunit alpha"/>
    <property type="match status" value="1"/>
</dbReference>
<dbReference type="Gene3D" id="2.40.30.20">
    <property type="match status" value="1"/>
</dbReference>
<protein>
    <recommendedName>
        <fullName evidence="9">ATPase F1/V1/A1 complex alpha/beta subunit N-terminal domain-containing protein</fullName>
    </recommendedName>
</protein>
<dbReference type="GO" id="GO:0005524">
    <property type="term" value="F:ATP binding"/>
    <property type="evidence" value="ECO:0007669"/>
    <property type="project" value="UniProtKB-KW"/>
</dbReference>
<evidence type="ECO:0000256" key="5">
    <source>
        <dbReference type="ARBA" id="ARBA00023065"/>
    </source>
</evidence>
<gene>
    <name evidence="10" type="ORF">METZ01_LOCUS477959</name>
</gene>
<keyword evidence="2" id="KW-0813">Transport</keyword>
<keyword evidence="3" id="KW-0547">Nucleotide-binding</keyword>
<dbReference type="Gene3D" id="3.40.50.300">
    <property type="entry name" value="P-loop containing nucleotide triphosphate hydrolases"/>
    <property type="match status" value="1"/>
</dbReference>
<evidence type="ECO:0000256" key="7">
    <source>
        <dbReference type="ARBA" id="ARBA00023196"/>
    </source>
</evidence>
<evidence type="ECO:0000256" key="8">
    <source>
        <dbReference type="ARBA" id="ARBA00023310"/>
    </source>
</evidence>
<keyword evidence="5" id="KW-0406">Ion transport</keyword>
<name>A0A383C0K5_9ZZZZ</name>
<sequence>MVSIRPDEISSILKQQITDYDQSVSVSNVGTVLQIGDGIARIYGLEKVMAGELLEFEDGTEGIALNLEDDNVGAVLMGDALGVQEGSTVKATGKIASVPVGEAMQGRVVNPLGQPLDGKGNINASL</sequence>
<evidence type="ECO:0000259" key="9">
    <source>
        <dbReference type="Pfam" id="PF02874"/>
    </source>
</evidence>
<dbReference type="AlphaFoldDB" id="A0A383C0K5"/>
<dbReference type="CDD" id="cd18116">
    <property type="entry name" value="ATP-synt_F1_alpha_N"/>
    <property type="match status" value="1"/>
</dbReference>
<proteinExistence type="inferred from homology"/>
<comment type="similarity">
    <text evidence="1">Belongs to the ATPase alpha/beta chains family.</text>
</comment>
<keyword evidence="7" id="KW-0139">CF(1)</keyword>
<dbReference type="PANTHER" id="PTHR48082:SF2">
    <property type="entry name" value="ATP SYNTHASE SUBUNIT ALPHA, MITOCHONDRIAL"/>
    <property type="match status" value="1"/>
</dbReference>
<dbReference type="GO" id="GO:0045259">
    <property type="term" value="C:proton-transporting ATP synthase complex"/>
    <property type="evidence" value="ECO:0007669"/>
    <property type="project" value="UniProtKB-KW"/>
</dbReference>
<evidence type="ECO:0000256" key="4">
    <source>
        <dbReference type="ARBA" id="ARBA00022840"/>
    </source>
</evidence>
<keyword evidence="4" id="KW-0067">ATP-binding</keyword>
<dbReference type="InterPro" id="IPR004100">
    <property type="entry name" value="ATPase_F1/V1/A1_a/bsu_N"/>
</dbReference>
<evidence type="ECO:0000256" key="6">
    <source>
        <dbReference type="ARBA" id="ARBA00023136"/>
    </source>
</evidence>
<keyword evidence="6" id="KW-0472">Membrane</keyword>
<dbReference type="GO" id="GO:0043531">
    <property type="term" value="F:ADP binding"/>
    <property type="evidence" value="ECO:0007669"/>
    <property type="project" value="TreeGrafter"/>
</dbReference>
<accession>A0A383C0K5</accession>
<evidence type="ECO:0000256" key="3">
    <source>
        <dbReference type="ARBA" id="ARBA00022741"/>
    </source>
</evidence>
<dbReference type="PANTHER" id="PTHR48082">
    <property type="entry name" value="ATP SYNTHASE SUBUNIT ALPHA, MITOCHONDRIAL"/>
    <property type="match status" value="1"/>
</dbReference>
<evidence type="ECO:0000256" key="1">
    <source>
        <dbReference type="ARBA" id="ARBA00008936"/>
    </source>
</evidence>